<protein>
    <recommendedName>
        <fullName evidence="2">Exosome complex component Csl4</fullName>
    </recommendedName>
</protein>
<evidence type="ECO:0000313" key="5">
    <source>
        <dbReference type="EMBL" id="SMD30384.1"/>
    </source>
</evidence>
<dbReference type="PaxDb" id="263820-PTO0723"/>
<dbReference type="HAMAP" id="MF_00975">
    <property type="entry name" value="Exosome_Csl4"/>
    <property type="match status" value="1"/>
</dbReference>
<dbReference type="GO" id="GO:0005737">
    <property type="term" value="C:cytoplasm"/>
    <property type="evidence" value="ECO:0007669"/>
    <property type="project" value="UniProtKB-SubCell"/>
</dbReference>
<gene>
    <name evidence="2" type="primary">csl4</name>
    <name evidence="4" type="ordered locus">PTO0723</name>
    <name evidence="5" type="ORF">SAMN02745355_0263</name>
</gene>
<keyword evidence="2" id="KW-0963">Cytoplasm</keyword>
<dbReference type="GeneID" id="2845095"/>
<dbReference type="Proteomes" id="UP000192315">
    <property type="component" value="Unassembled WGS sequence"/>
</dbReference>
<dbReference type="SUPFAM" id="SSF110324">
    <property type="entry name" value="Ribosomal L27 protein-like"/>
    <property type="match status" value="1"/>
</dbReference>
<dbReference type="SUPFAM" id="SSF50249">
    <property type="entry name" value="Nucleic acid-binding proteins"/>
    <property type="match status" value="1"/>
</dbReference>
<dbReference type="Gene3D" id="2.40.50.140">
    <property type="entry name" value="Nucleic acid-binding proteins"/>
    <property type="match status" value="1"/>
</dbReference>
<dbReference type="GO" id="GO:0000178">
    <property type="term" value="C:exosome (RNase complex)"/>
    <property type="evidence" value="ECO:0007669"/>
    <property type="project" value="UniProtKB-KW"/>
</dbReference>
<feature type="domain" description="Exosome complex component N-terminal" evidence="3">
    <location>
        <begin position="8"/>
        <end position="41"/>
    </location>
</feature>
<evidence type="ECO:0000259" key="3">
    <source>
        <dbReference type="Pfam" id="PF14382"/>
    </source>
</evidence>
<accession>Q6L144</accession>
<dbReference type="AlphaFoldDB" id="Q6L144"/>
<dbReference type="NCBIfam" id="NF034126">
    <property type="entry name" value="PRK09521.1"/>
    <property type="match status" value="1"/>
</dbReference>
<organism evidence="4 6">
    <name type="scientific">Picrophilus torridus (strain ATCC 700027 / DSM 9790 / JCM 10055 / NBRC 100828 / KAW 2/3)</name>
    <dbReference type="NCBI Taxonomy" id="1122961"/>
    <lineage>
        <taxon>Archaea</taxon>
        <taxon>Methanobacteriati</taxon>
        <taxon>Thermoplasmatota</taxon>
        <taxon>Thermoplasmata</taxon>
        <taxon>Thermoplasmatales</taxon>
        <taxon>Picrophilaceae</taxon>
        <taxon>Picrophilus</taxon>
    </lineage>
</organism>
<evidence type="ECO:0000313" key="7">
    <source>
        <dbReference type="Proteomes" id="UP000192315"/>
    </source>
</evidence>
<keyword evidence="2" id="KW-0479">Metal-binding</keyword>
<dbReference type="EMBL" id="FWYE01000001">
    <property type="protein sequence ID" value="SMD30384.1"/>
    <property type="molecule type" value="Genomic_DNA"/>
</dbReference>
<dbReference type="Proteomes" id="UP000000438">
    <property type="component" value="Chromosome"/>
</dbReference>
<dbReference type="STRING" id="263820.PTO0723"/>
<evidence type="ECO:0000313" key="4">
    <source>
        <dbReference type="EMBL" id="AAT43308.1"/>
    </source>
</evidence>
<dbReference type="PANTHER" id="PTHR12686:SF8">
    <property type="entry name" value="EXOSOME COMPLEX COMPONENT CSL4"/>
    <property type="match status" value="1"/>
</dbReference>
<name>Q6L144_PICTO</name>
<dbReference type="Gene3D" id="2.40.50.100">
    <property type="match status" value="1"/>
</dbReference>
<evidence type="ECO:0000256" key="1">
    <source>
        <dbReference type="ARBA" id="ARBA00022835"/>
    </source>
</evidence>
<dbReference type="GO" id="GO:0008270">
    <property type="term" value="F:zinc ion binding"/>
    <property type="evidence" value="ECO:0007669"/>
    <property type="project" value="UniProtKB-UniRule"/>
</dbReference>
<feature type="binding site" evidence="2">
    <location>
        <position position="143"/>
    </location>
    <ligand>
        <name>Zn(2+)</name>
        <dbReference type="ChEBI" id="CHEBI:29105"/>
    </ligand>
</feature>
<dbReference type="InterPro" id="IPR025721">
    <property type="entry name" value="Exosome_cplx_N_dom"/>
</dbReference>
<dbReference type="GO" id="GO:0006396">
    <property type="term" value="P:RNA processing"/>
    <property type="evidence" value="ECO:0007669"/>
    <property type="project" value="InterPro"/>
</dbReference>
<dbReference type="GO" id="GO:0006401">
    <property type="term" value="P:RNA catabolic process"/>
    <property type="evidence" value="ECO:0007669"/>
    <property type="project" value="UniProtKB-UniRule"/>
</dbReference>
<dbReference type="HOGENOM" id="CLU_067135_1_1_2"/>
<proteinExistence type="inferred from homology"/>
<comment type="subcellular location">
    <subcellularLocation>
        <location evidence="2">Cytoplasm</location>
    </subcellularLocation>
</comment>
<keyword evidence="2" id="KW-0862">Zinc</keyword>
<reference evidence="4 6" key="1">
    <citation type="journal article" date="2004" name="Proc. Natl. Acad. Sci. U.S.A.">
        <title>Genome sequence of Picrophilus torridus and its implications for life around pH 0.</title>
        <authorList>
            <person name="Futterer O."/>
            <person name="Angelov A."/>
            <person name="Liesegang H."/>
            <person name="Gottschalk G."/>
            <person name="Schleper C."/>
            <person name="Schepers B."/>
            <person name="Dock C."/>
            <person name="Antranikian G."/>
            <person name="Liebl W."/>
        </authorList>
    </citation>
    <scope>NUCLEOTIDE SEQUENCE [LARGE SCALE GENOMIC DNA]</scope>
    <source>
        <strain evidence="6">ATCC 700027 / DSM 9790 / JCM 10055 / NBRC 100828</strain>
        <strain evidence="4">DSM 9790</strain>
    </source>
</reference>
<dbReference type="Gene3D" id="2.20.70.10">
    <property type="match status" value="1"/>
</dbReference>
<dbReference type="eggNOG" id="arCOG00676">
    <property type="taxonomic scope" value="Archaea"/>
</dbReference>
<dbReference type="KEGG" id="pto:PTO0723"/>
<keyword evidence="7" id="KW-1185">Reference proteome</keyword>
<accession>A0A8G2FVU0</accession>
<dbReference type="EMBL" id="AE017261">
    <property type="protein sequence ID" value="AAT43308.1"/>
    <property type="molecule type" value="Genomic_DNA"/>
</dbReference>
<dbReference type="Pfam" id="PF14382">
    <property type="entry name" value="ECR1_N"/>
    <property type="match status" value="1"/>
</dbReference>
<dbReference type="InParanoid" id="Q6L144"/>
<dbReference type="OrthoDB" id="6768at2157"/>
<dbReference type="PANTHER" id="PTHR12686">
    <property type="entry name" value="3'-5' EXORIBONUCLEASE CSL4-RELATED"/>
    <property type="match status" value="1"/>
</dbReference>
<comment type="similarity">
    <text evidence="2">Belongs to the CSL4 family.</text>
</comment>
<evidence type="ECO:0000313" key="6">
    <source>
        <dbReference type="Proteomes" id="UP000000438"/>
    </source>
</evidence>
<comment type="subunit">
    <text evidence="2">Component of the archaeal exosome complex. Forms a trimer of Rrp4 and/or Csl4 subunits. The trimer associates with an hexameric ring-like arrangement composed of 3 Rrp41-Rrp42 heterodimers. Interacts with DnaG.</text>
</comment>
<feature type="binding site" evidence="2">
    <location>
        <position position="146"/>
    </location>
    <ligand>
        <name>Zn(2+)</name>
        <dbReference type="ChEBI" id="CHEBI:29105"/>
    </ligand>
</feature>
<dbReference type="RefSeq" id="WP_011177524.1">
    <property type="nucleotide sequence ID" value="NC_005877.1"/>
</dbReference>
<dbReference type="InterPro" id="IPR039771">
    <property type="entry name" value="Csl4"/>
</dbReference>
<evidence type="ECO:0000256" key="2">
    <source>
        <dbReference type="HAMAP-Rule" id="MF_00975"/>
    </source>
</evidence>
<sequence length="186" mass="21099">MHGSISYPGDVIASEEEYLPGKNTIEDAGNIISLCYGEVVKDDRNLVISVRPMKHERALKVGDIVYGMVLKVTNNEATVHIYAVEDNRLIPVEKDAKLRLPILNRNYTQMVSLGDMLRGKVLTTKPLYITIFSTHLGVLRTRCTVCRREMVIKNNVLYCTNCKRIERRKISDDYGNINIGDNNEGR</sequence>
<feature type="binding site" evidence="2">
    <location>
        <position position="159"/>
    </location>
    <ligand>
        <name>Zn(2+)</name>
        <dbReference type="ChEBI" id="CHEBI:29105"/>
    </ligand>
</feature>
<dbReference type="InterPro" id="IPR012340">
    <property type="entry name" value="NA-bd_OB-fold"/>
</dbReference>
<keyword evidence="1 2" id="KW-0271">Exosome</keyword>
<comment type="function">
    <text evidence="2">Non-catalytic component of the exosome, which is a complex involved in RNA degradation. Increases the RNA binding and the efficiency of RNA degradation. Helpful for the interaction of the exosome with A-poor RNAs.</text>
</comment>
<feature type="binding site" evidence="2">
    <location>
        <position position="162"/>
    </location>
    <ligand>
        <name>Zn(2+)</name>
        <dbReference type="ChEBI" id="CHEBI:29105"/>
    </ligand>
</feature>
<reference evidence="5 7" key="3">
    <citation type="submission" date="2017-04" db="EMBL/GenBank/DDBJ databases">
        <authorList>
            <person name="Varghese N."/>
            <person name="Submissions S."/>
        </authorList>
    </citation>
    <scope>NUCLEOTIDE SEQUENCE [LARGE SCALE GENOMIC DNA]</scope>
    <source>
        <strain evidence="5 7">DSM 9789</strain>
    </source>
</reference>
<dbReference type="InterPro" id="IPR030850">
    <property type="entry name" value="Exosome_Csl4_arc"/>
</dbReference>
<reference evidence="4" key="2">
    <citation type="submission" date="2004-02" db="EMBL/GenBank/DDBJ databases">
        <authorList>
            <person name="Fuetterer O."/>
            <person name="Angelov A."/>
            <person name="Liesegang H."/>
            <person name="Gottschalk G."/>
            <person name="Schleper C."/>
            <person name="Schepers B."/>
            <person name="Dock C."/>
            <person name="Antranikian G."/>
            <person name="Liebl W."/>
        </authorList>
    </citation>
    <scope>NUCLEOTIDE SEQUENCE</scope>
    <source>
        <strain evidence="4">DSM 9790</strain>
    </source>
</reference>